<comment type="subcellular location">
    <subcellularLocation>
        <location evidence="1">Membrane</location>
    </subcellularLocation>
</comment>
<dbReference type="Pfam" id="PF00083">
    <property type="entry name" value="Sugar_tr"/>
    <property type="match status" value="2"/>
</dbReference>
<dbReference type="Gene3D" id="1.20.1250.20">
    <property type="entry name" value="MFS general substrate transporter like domains"/>
    <property type="match status" value="2"/>
</dbReference>
<evidence type="ECO:0000256" key="5">
    <source>
        <dbReference type="ARBA" id="ARBA00023136"/>
    </source>
</evidence>
<evidence type="ECO:0000256" key="1">
    <source>
        <dbReference type="ARBA" id="ARBA00004370"/>
    </source>
</evidence>
<keyword evidence="9" id="KW-1185">Reference proteome</keyword>
<dbReference type="InterPro" id="IPR036259">
    <property type="entry name" value="MFS_trans_sf"/>
</dbReference>
<dbReference type="EMBL" id="UZAH01025898">
    <property type="protein sequence ID" value="VDO72394.1"/>
    <property type="molecule type" value="Genomic_DNA"/>
</dbReference>
<evidence type="ECO:0000313" key="9">
    <source>
        <dbReference type="Proteomes" id="UP000050761"/>
    </source>
</evidence>
<dbReference type="AlphaFoldDB" id="A0A3P7YL89"/>
<feature type="compositionally biased region" description="Basic and acidic residues" evidence="6">
    <location>
        <begin position="383"/>
        <end position="399"/>
    </location>
</feature>
<feature type="region of interest" description="Disordered" evidence="6">
    <location>
        <begin position="251"/>
        <end position="488"/>
    </location>
</feature>
<reference evidence="8 9" key="1">
    <citation type="submission" date="2018-11" db="EMBL/GenBank/DDBJ databases">
        <authorList>
            <consortium name="Pathogen Informatics"/>
        </authorList>
    </citation>
    <scope>NUCLEOTIDE SEQUENCE [LARGE SCALE GENOMIC DNA]</scope>
</reference>
<dbReference type="SUPFAM" id="SSF103473">
    <property type="entry name" value="MFS general substrate transporter"/>
    <property type="match status" value="2"/>
</dbReference>
<feature type="compositionally biased region" description="Basic residues" evidence="6">
    <location>
        <begin position="295"/>
        <end position="310"/>
    </location>
</feature>
<feature type="compositionally biased region" description="Low complexity" evidence="6">
    <location>
        <begin position="1000"/>
        <end position="1009"/>
    </location>
</feature>
<feature type="compositionally biased region" description="Basic residues" evidence="6">
    <location>
        <begin position="361"/>
        <end position="375"/>
    </location>
</feature>
<dbReference type="InterPro" id="IPR005828">
    <property type="entry name" value="MFS_sugar_transport-like"/>
</dbReference>
<feature type="transmembrane region" description="Helical" evidence="7">
    <location>
        <begin position="801"/>
        <end position="820"/>
    </location>
</feature>
<protein>
    <submittedName>
        <fullName evidence="10">MFS domain-containing protein</fullName>
    </submittedName>
</protein>
<dbReference type="PANTHER" id="PTHR23503:SF8">
    <property type="entry name" value="FACILITATED GLUCOSE TRANSPORTER PROTEIN 1"/>
    <property type="match status" value="1"/>
</dbReference>
<evidence type="ECO:0000313" key="10">
    <source>
        <dbReference type="WBParaSite" id="HPBE_0000746501-mRNA-1"/>
    </source>
</evidence>
<name>A0A3P7YL89_HELPZ</name>
<organism evidence="8">
    <name type="scientific">Heligmosomoides polygyrus</name>
    <name type="common">Parasitic roundworm</name>
    <dbReference type="NCBI Taxonomy" id="6339"/>
    <lineage>
        <taxon>Eukaryota</taxon>
        <taxon>Metazoa</taxon>
        <taxon>Ecdysozoa</taxon>
        <taxon>Nematoda</taxon>
        <taxon>Chromadorea</taxon>
        <taxon>Rhabditida</taxon>
        <taxon>Rhabditina</taxon>
        <taxon>Rhabditomorpha</taxon>
        <taxon>Strongyloidea</taxon>
        <taxon>Heligmosomidae</taxon>
        <taxon>Heligmosomoides</taxon>
    </lineage>
</organism>
<feature type="region of interest" description="Disordered" evidence="6">
    <location>
        <begin position="1000"/>
        <end position="1212"/>
    </location>
</feature>
<keyword evidence="3 7" id="KW-0812">Transmembrane</keyword>
<feature type="compositionally biased region" description="Basic residues" evidence="6">
    <location>
        <begin position="903"/>
        <end position="914"/>
    </location>
</feature>
<dbReference type="Proteomes" id="UP000050761">
    <property type="component" value="Unassembled WGS sequence"/>
</dbReference>
<evidence type="ECO:0000256" key="2">
    <source>
        <dbReference type="ARBA" id="ARBA00022448"/>
    </source>
</evidence>
<dbReference type="GO" id="GO:0016020">
    <property type="term" value="C:membrane"/>
    <property type="evidence" value="ECO:0007669"/>
    <property type="project" value="UniProtKB-SubCell"/>
</dbReference>
<feature type="transmembrane region" description="Helical" evidence="7">
    <location>
        <begin position="832"/>
        <end position="854"/>
    </location>
</feature>
<feature type="compositionally biased region" description="Basic and acidic residues" evidence="6">
    <location>
        <begin position="1039"/>
        <end position="1184"/>
    </location>
</feature>
<feature type="compositionally biased region" description="Basic and acidic residues" evidence="6">
    <location>
        <begin position="311"/>
        <end position="338"/>
    </location>
</feature>
<feature type="compositionally biased region" description="Basic and acidic residues" evidence="6">
    <location>
        <begin position="540"/>
        <end position="554"/>
    </location>
</feature>
<feature type="compositionally biased region" description="Basic and acidic residues" evidence="6">
    <location>
        <begin position="721"/>
        <end position="737"/>
    </location>
</feature>
<dbReference type="OrthoDB" id="6612291at2759"/>
<keyword evidence="2" id="KW-0813">Transport</keyword>
<sequence length="1256" mass="139727">MPYRDLSHVPQIPLKTDDAGMIEDLDQTTKDEIQPYPKGRIAVFVSSAVLCFCHIIVHPQPFLSHYICNSGIRLIQREPPDIFERITNDHHPGGKQLQNSDVMCDMVLPSRAPRWDPPFLGEGIRDTGRIKDLDQITKDQIQPFPNDRITLFLSSAALCLSHIIEHDLIFVVHLFCNRGIRVIRPSPIDIIERINNEHHPGGEHLQSPDVVCNNVIPSSVPIHPAKLPCCAHNWKWFILLPPRCMEDRRETTSEVKSEEECSSVSEDADRVHGLGGANSSSKERRQAGQGAKKDERRKKKKRKKGRKKADRSRSTEEESKEKESIEEEPKMQGPRDKVGNVGSKKRKKSEKPNKKGETPKKGAKSRKRSKRKKKKDATGKTATRTEEDPEGKGERKGAERTAATPLKDRGKSQKAARKMKNEGTSKGGKTTTEEDKEGTDAKAPKDGTTAMSEKRTQQRVPFWEKAMKSLRSGRSQRKIDESKKASKAIPSLPLDVTWKSIKGTSEKQKKEKPKVLSSLEPALAAAVPLKVEETADVFAKGDIKEQPNEIDKTQHRSAPSDTTKSKAVPFSKKNRFTGSLWFATICSSLSSFQFGYSIGCLNQPKDLIAEWIKVSYKGMFGEEMDETKSEWTMSYIVNAFPIGAALGGLSSGILADTAGRRGALFYTNIIAFLAAGLMGMAKYVGIYHMMITGRFFIGIFVERKRSLFLLGTTASARVSERLNPEDRFPSSHHNRLESEEEPPSSYNERPHPEFIMSRGEVRSGEDVVWSRPHGDVETEASEWRRRDRVSIDQPFSGRRQLLIAGAIGMIVSLTLLTVSMQVKNVWGNYGAVVFFILFVISFATGPAAVSWLVASELFSTNARANGNAYMSMTNWLTSGLVGFTFPFIDKRINRSTEIEKKSIGRRRRRRRRDWKTHGGDERTYSNLSLWSSPHFHMTSPFSRLFSAFTHRLPARDRRPGALVAVVVVVVRNVVNFSLTSAHGHLARTTGLKLALLRATGSTMSSTTSGQQRALAGRNKRNEDDDDASSRSGGGQEAPEEGKKEGGSKQEEPKEGDEGKKDEEKKDEPPKEGGEPKEGEQKEPEKKDSKEPEKKDSKEPEKKGSKEPEKKDSKEPEKKGSKEPEKKASKEGEKKEEEKPPEKEGEKPAEKEGEKKEEAQKPASKEGEKPPEGEKPEGEGKEKGSKLSGEGTATKSTTKSTVSKGSDSKGKGKLTGALAFATFAVTLGSFQFGYSIGCVNAPGQVKSHHFDHVYYIT</sequence>
<feature type="region of interest" description="Disordered" evidence="6">
    <location>
        <begin position="540"/>
        <end position="566"/>
    </location>
</feature>
<evidence type="ECO:0000256" key="3">
    <source>
        <dbReference type="ARBA" id="ARBA00022692"/>
    </source>
</evidence>
<keyword evidence="5 7" id="KW-0472">Membrane</keyword>
<feature type="transmembrane region" description="Helical" evidence="7">
    <location>
        <begin position="662"/>
        <end position="679"/>
    </location>
</feature>
<keyword evidence="4 7" id="KW-1133">Transmembrane helix</keyword>
<accession>A0A3P7YL89</accession>
<reference evidence="10" key="2">
    <citation type="submission" date="2019-09" db="UniProtKB">
        <authorList>
            <consortium name="WormBaseParasite"/>
        </authorList>
    </citation>
    <scope>IDENTIFICATION</scope>
</reference>
<feature type="compositionally biased region" description="Basic and acidic residues" evidence="6">
    <location>
        <begin position="350"/>
        <end position="360"/>
    </location>
</feature>
<dbReference type="WBParaSite" id="HPBE_0000746501-mRNA-1">
    <property type="protein sequence ID" value="HPBE_0000746501-mRNA-1"/>
    <property type="gene ID" value="HPBE_0000746501"/>
</dbReference>
<dbReference type="PANTHER" id="PTHR23503">
    <property type="entry name" value="SOLUTE CARRIER FAMILY 2"/>
    <property type="match status" value="1"/>
</dbReference>
<evidence type="ECO:0000256" key="7">
    <source>
        <dbReference type="SAM" id="Phobius"/>
    </source>
</evidence>
<dbReference type="GO" id="GO:0015149">
    <property type="term" value="F:hexose transmembrane transporter activity"/>
    <property type="evidence" value="ECO:0007669"/>
    <property type="project" value="TreeGrafter"/>
</dbReference>
<evidence type="ECO:0000313" key="8">
    <source>
        <dbReference type="EMBL" id="VDO72394.1"/>
    </source>
</evidence>
<feature type="compositionally biased region" description="Low complexity" evidence="6">
    <location>
        <begin position="1185"/>
        <end position="1204"/>
    </location>
</feature>
<evidence type="ECO:0000256" key="4">
    <source>
        <dbReference type="ARBA" id="ARBA00022989"/>
    </source>
</evidence>
<feature type="transmembrane region" description="Helical" evidence="7">
    <location>
        <begin position="866"/>
        <end position="888"/>
    </location>
</feature>
<dbReference type="InterPro" id="IPR045263">
    <property type="entry name" value="GLUT"/>
</dbReference>
<evidence type="ECO:0000256" key="6">
    <source>
        <dbReference type="SAM" id="MobiDB-lite"/>
    </source>
</evidence>
<gene>
    <name evidence="8" type="ORF">HPBE_LOCUS7466</name>
</gene>
<proteinExistence type="predicted"/>
<feature type="compositionally biased region" description="Basic and acidic residues" evidence="6">
    <location>
        <begin position="281"/>
        <end position="294"/>
    </location>
</feature>
<feature type="region of interest" description="Disordered" evidence="6">
    <location>
        <begin position="721"/>
        <end position="751"/>
    </location>
</feature>
<feature type="region of interest" description="Disordered" evidence="6">
    <location>
        <begin position="901"/>
        <end position="920"/>
    </location>
</feature>